<dbReference type="Pfam" id="PF00005">
    <property type="entry name" value="ABC_tran"/>
    <property type="match status" value="2"/>
</dbReference>
<accession>A0A5B0EL32</accession>
<evidence type="ECO:0000313" key="10">
    <source>
        <dbReference type="EMBL" id="KAA0979727.1"/>
    </source>
</evidence>
<dbReference type="PROSITE" id="PS50929">
    <property type="entry name" value="ABC_TM1F"/>
    <property type="match status" value="2"/>
</dbReference>
<dbReference type="PROSITE" id="PS00211">
    <property type="entry name" value="ABC_TRANSPORTER_1"/>
    <property type="match status" value="2"/>
</dbReference>
<feature type="transmembrane region" description="Helical" evidence="7">
    <location>
        <begin position="154"/>
        <end position="173"/>
    </location>
</feature>
<proteinExistence type="predicted"/>
<reference evidence="10 11" key="1">
    <citation type="submission" date="2019-07" db="EMBL/GenBank/DDBJ databases">
        <title>Analysis of the biochemical properties, biological activity and biotechnological potential of siderophores and biosurfactants produced by Antarctic psychrotolerant bacteria.</title>
        <authorList>
            <person name="Styczynski M."/>
            <person name="Krucon T."/>
            <person name="Decewicz P."/>
            <person name="Dziewit L."/>
        </authorList>
    </citation>
    <scope>NUCLEOTIDE SEQUENCE [LARGE SCALE GENOMIC DNA]</scope>
    <source>
        <strain evidence="10 11">ANT_H27</strain>
    </source>
</reference>
<dbReference type="InterPro" id="IPR011527">
    <property type="entry name" value="ABC1_TM_dom"/>
</dbReference>
<dbReference type="GO" id="GO:0005886">
    <property type="term" value="C:plasma membrane"/>
    <property type="evidence" value="ECO:0007669"/>
    <property type="project" value="UniProtKB-SubCell"/>
</dbReference>
<feature type="domain" description="ABC transporter" evidence="8">
    <location>
        <begin position="892"/>
        <end position="1114"/>
    </location>
</feature>
<evidence type="ECO:0000256" key="1">
    <source>
        <dbReference type="ARBA" id="ARBA00004651"/>
    </source>
</evidence>
<gene>
    <name evidence="10" type="primary">cydC</name>
    <name evidence="10" type="ORF">FQ154_00735</name>
</gene>
<dbReference type="InterPro" id="IPR003593">
    <property type="entry name" value="AAA+_ATPase"/>
</dbReference>
<dbReference type="Gene3D" id="3.40.50.300">
    <property type="entry name" value="P-loop containing nucleotide triphosphate hydrolases"/>
    <property type="match status" value="2"/>
</dbReference>
<dbReference type="Pfam" id="PF00664">
    <property type="entry name" value="ABC_membrane"/>
    <property type="match status" value="1"/>
</dbReference>
<evidence type="ECO:0000259" key="8">
    <source>
        <dbReference type="PROSITE" id="PS50893"/>
    </source>
</evidence>
<feature type="transmembrane region" description="Helical" evidence="7">
    <location>
        <begin position="576"/>
        <end position="604"/>
    </location>
</feature>
<dbReference type="InterPro" id="IPR036640">
    <property type="entry name" value="ABC1_TM_sf"/>
</dbReference>
<sequence length="1114" mass="115447">MKPALLAGTGSRMILALLAGLAAAKAVGVILIADALATGISQLAAGTTLDATRLLTLGLGGTILRAGAVWATEFAAHRAGLGAKELLRSRLVAVGLSGRAAAGDPGHGALSALASRGLDGLDNYYTKYLPALVSAMVIPVLIGVRVLVADWVSALVIVLTVPLVPMFMILIGLHTQDRVKAAAAGLDRLSNQLLELAQGLPALIGLRRAEGKGRALAKVSEDYRSTSMRTLRTAFLSGLALELIATISVALVAVFIGVRLVYGQMGLEAGLLALILAPECYLPLRTLGAAFHSSEDGVEALERSEEFIGASAERTAPETNPAAAGTHHILVVESLSVRYPGRTEPVLDDASLVLSAGSVHVLDAASGSGKSTLLHAVLGRLGQGAEITGRIQVDAARTAFISQHPRFTETTVEQEIVLHAGETLDPAMLQAVLHDANIAHLAQRNLVDCSPGELRRIAVARVLAKVAADPQINLILADEPTAHLDTESAGHIRRALAGLDPRCAMLLASHDRALATMLRQPEDRAHPGYEHQDTATVHDPVIPAAASAAAEPFAPAGGRTAHWRLLGSMPWFRKGLVAGMLLAAAAAIFGAGLTGISGWLIVTASHQPPMLHLMVAIVGVRAFGIGRSVLRYAEQLRVHDAVLGFASHLRERLWDALVAQPRSWGRITRSGAALGHLVAEVDEVRDAVPRVLVPPVAGIGTWLAVSVGIGFWAPDALPLALGLGLLAFIGLPLAVLAVEKRSTTEVAEHRIWLGSRVPTLLRAAGDLGANQVTARALDGFTRADSAATHSLRAAARGAGLAQGGAALLSALAAVLAVLAVGTGGEQAAVAALLLLALGEPIANTAVSIQQLPQLDAVLRRVWANIGEEKPKPVCAPTGTKAAAPGAQGALSLRLENADIGWAPGRPVVTDLGLELLPGQWTVLTGPSGAGKSTLLAAMLGALEPLSGTLQARRGDGPWQHASAADLAQVAWCPQEAHLFDSTVRSNLGLGRETWDQPGDAELQELLAKVGLDRWLATLPAGLDTRIGSGGHHLSGGQRQRLAVARALAARATVLLLDEPTAHLGADEAVDLVADLRMALADTAVLLVTHDAAVAALGDSVLDLARPAERVSVPA</sequence>
<dbReference type="NCBIfam" id="TIGR02868">
    <property type="entry name" value="CydC"/>
    <property type="match status" value="1"/>
</dbReference>
<feature type="transmembrane region" description="Helical" evidence="7">
    <location>
        <begin position="234"/>
        <end position="256"/>
    </location>
</feature>
<comment type="subcellular location">
    <subcellularLocation>
        <location evidence="1">Cell membrane</location>
        <topology evidence="1">Multi-pass membrane protein</topology>
    </subcellularLocation>
</comment>
<protein>
    <submittedName>
        <fullName evidence="10">Thiol reductant ABC exporter subunit CydC</fullName>
    </submittedName>
</protein>
<dbReference type="GO" id="GO:0045454">
    <property type="term" value="P:cell redox homeostasis"/>
    <property type="evidence" value="ECO:0007669"/>
    <property type="project" value="InterPro"/>
</dbReference>
<dbReference type="Proteomes" id="UP000323856">
    <property type="component" value="Unassembled WGS sequence"/>
</dbReference>
<keyword evidence="5 7" id="KW-1133">Transmembrane helix</keyword>
<evidence type="ECO:0000256" key="3">
    <source>
        <dbReference type="ARBA" id="ARBA00022741"/>
    </source>
</evidence>
<feature type="transmembrane region" description="Helical" evidence="7">
    <location>
        <begin position="12"/>
        <end position="33"/>
    </location>
</feature>
<feature type="domain" description="ABC transmembrane type-1" evidence="9">
    <location>
        <begin position="14"/>
        <end position="296"/>
    </location>
</feature>
<dbReference type="Gene3D" id="1.20.1560.10">
    <property type="entry name" value="ABC transporter type 1, transmembrane domain"/>
    <property type="match status" value="2"/>
</dbReference>
<dbReference type="PROSITE" id="PS50893">
    <property type="entry name" value="ABC_TRANSPORTER_2"/>
    <property type="match status" value="2"/>
</dbReference>
<evidence type="ECO:0000313" key="11">
    <source>
        <dbReference type="Proteomes" id="UP000323856"/>
    </source>
</evidence>
<comment type="caution">
    <text evidence="10">The sequence shown here is derived from an EMBL/GenBank/DDBJ whole genome shotgun (WGS) entry which is preliminary data.</text>
</comment>
<evidence type="ECO:0000256" key="6">
    <source>
        <dbReference type="ARBA" id="ARBA00023136"/>
    </source>
</evidence>
<dbReference type="AlphaFoldDB" id="A0A5B0EL32"/>
<dbReference type="EMBL" id="VOBL01000001">
    <property type="protein sequence ID" value="KAA0979727.1"/>
    <property type="molecule type" value="Genomic_DNA"/>
</dbReference>
<feature type="transmembrane region" description="Helical" evidence="7">
    <location>
        <begin position="800"/>
        <end position="821"/>
    </location>
</feature>
<dbReference type="GO" id="GO:0034040">
    <property type="term" value="F:ATPase-coupled lipid transmembrane transporter activity"/>
    <property type="evidence" value="ECO:0007669"/>
    <property type="project" value="TreeGrafter"/>
</dbReference>
<dbReference type="PANTHER" id="PTHR24221">
    <property type="entry name" value="ATP-BINDING CASSETTE SUB-FAMILY B"/>
    <property type="match status" value="1"/>
</dbReference>
<dbReference type="CDD" id="cd18584">
    <property type="entry name" value="ABC_6TM_AarD_CydD"/>
    <property type="match status" value="1"/>
</dbReference>
<dbReference type="SUPFAM" id="SSF90123">
    <property type="entry name" value="ABC transporter transmembrane region"/>
    <property type="match status" value="2"/>
</dbReference>
<evidence type="ECO:0000259" key="9">
    <source>
        <dbReference type="PROSITE" id="PS50929"/>
    </source>
</evidence>
<dbReference type="OrthoDB" id="3237158at2"/>
<dbReference type="RefSeq" id="WP_149618325.1">
    <property type="nucleotide sequence ID" value="NZ_VOBL01000001.1"/>
</dbReference>
<dbReference type="InterPro" id="IPR003439">
    <property type="entry name" value="ABC_transporter-like_ATP-bd"/>
</dbReference>
<evidence type="ECO:0000256" key="7">
    <source>
        <dbReference type="SAM" id="Phobius"/>
    </source>
</evidence>
<dbReference type="PANTHER" id="PTHR24221:SF654">
    <property type="entry name" value="ATP-BINDING CASSETTE SUB-FAMILY B MEMBER 6"/>
    <property type="match status" value="1"/>
</dbReference>
<feature type="transmembrane region" description="Helical" evidence="7">
    <location>
        <begin position="719"/>
        <end position="738"/>
    </location>
</feature>
<dbReference type="InterPro" id="IPR027417">
    <property type="entry name" value="P-loop_NTPase"/>
</dbReference>
<evidence type="ECO:0000256" key="4">
    <source>
        <dbReference type="ARBA" id="ARBA00022840"/>
    </source>
</evidence>
<dbReference type="GO" id="GO:0140359">
    <property type="term" value="F:ABC-type transporter activity"/>
    <property type="evidence" value="ECO:0007669"/>
    <property type="project" value="InterPro"/>
</dbReference>
<evidence type="ECO:0000256" key="2">
    <source>
        <dbReference type="ARBA" id="ARBA00022692"/>
    </source>
</evidence>
<dbReference type="GO" id="GO:0005524">
    <property type="term" value="F:ATP binding"/>
    <property type="evidence" value="ECO:0007669"/>
    <property type="project" value="UniProtKB-KW"/>
</dbReference>
<keyword evidence="6 7" id="KW-0472">Membrane</keyword>
<dbReference type="SMART" id="SM00382">
    <property type="entry name" value="AAA"/>
    <property type="match status" value="2"/>
</dbReference>
<dbReference type="InterPro" id="IPR014223">
    <property type="entry name" value="ABC_CydC/D"/>
</dbReference>
<dbReference type="GO" id="GO:0016887">
    <property type="term" value="F:ATP hydrolysis activity"/>
    <property type="evidence" value="ECO:0007669"/>
    <property type="project" value="InterPro"/>
</dbReference>
<feature type="transmembrane region" description="Helical" evidence="7">
    <location>
        <begin position="691"/>
        <end position="713"/>
    </location>
</feature>
<evidence type="ECO:0000256" key="5">
    <source>
        <dbReference type="ARBA" id="ARBA00022989"/>
    </source>
</evidence>
<dbReference type="GO" id="GO:0034775">
    <property type="term" value="P:glutathione transmembrane transport"/>
    <property type="evidence" value="ECO:0007669"/>
    <property type="project" value="InterPro"/>
</dbReference>
<dbReference type="InterPro" id="IPR039421">
    <property type="entry name" value="Type_1_exporter"/>
</dbReference>
<keyword evidence="4" id="KW-0067">ATP-binding</keyword>
<name>A0A5B0EL32_9MICC</name>
<feature type="domain" description="ABC transporter" evidence="8">
    <location>
        <begin position="330"/>
        <end position="554"/>
    </location>
</feature>
<dbReference type="SUPFAM" id="SSF52540">
    <property type="entry name" value="P-loop containing nucleoside triphosphate hydrolases"/>
    <property type="match status" value="2"/>
</dbReference>
<organism evidence="10 11">
    <name type="scientific">Paeniglutamicibacter gangotriensis</name>
    <dbReference type="NCBI Taxonomy" id="254787"/>
    <lineage>
        <taxon>Bacteria</taxon>
        <taxon>Bacillati</taxon>
        <taxon>Actinomycetota</taxon>
        <taxon>Actinomycetes</taxon>
        <taxon>Micrococcales</taxon>
        <taxon>Micrococcaceae</taxon>
        <taxon>Paeniglutamicibacter</taxon>
    </lineage>
</organism>
<dbReference type="InterPro" id="IPR017871">
    <property type="entry name" value="ABC_transporter-like_CS"/>
</dbReference>
<keyword evidence="2 7" id="KW-0812">Transmembrane</keyword>
<feature type="domain" description="ABC transmembrane type-1" evidence="9">
    <location>
        <begin position="577"/>
        <end position="853"/>
    </location>
</feature>
<keyword evidence="3" id="KW-0547">Nucleotide-binding</keyword>
<feature type="transmembrane region" description="Helical" evidence="7">
    <location>
        <begin position="128"/>
        <end position="148"/>
    </location>
</feature>